<dbReference type="Proteomes" id="UP001501303">
    <property type="component" value="Unassembled WGS sequence"/>
</dbReference>
<dbReference type="EMBL" id="BAAAMJ010000020">
    <property type="protein sequence ID" value="GAA1912686.1"/>
    <property type="molecule type" value="Genomic_DNA"/>
</dbReference>
<dbReference type="Pfam" id="PF00027">
    <property type="entry name" value="cNMP_binding"/>
    <property type="match status" value="1"/>
</dbReference>
<dbReference type="CDD" id="cd04586">
    <property type="entry name" value="CBS_pair_BON_assoc"/>
    <property type="match status" value="1"/>
</dbReference>
<dbReference type="InterPro" id="IPR051257">
    <property type="entry name" value="Diverse_CBS-Domain"/>
</dbReference>
<dbReference type="SUPFAM" id="SSF51206">
    <property type="entry name" value="cAMP-binding domain-like"/>
    <property type="match status" value="1"/>
</dbReference>
<dbReference type="RefSeq" id="WP_344261173.1">
    <property type="nucleotide sequence ID" value="NZ_BAAAMJ010000020.1"/>
</dbReference>
<name>A0ABN2P5K0_9ACTN</name>
<evidence type="ECO:0000256" key="1">
    <source>
        <dbReference type="ARBA" id="ARBA00023122"/>
    </source>
</evidence>
<keyword evidence="1 2" id="KW-0129">CBS domain</keyword>
<dbReference type="PANTHER" id="PTHR43080">
    <property type="entry name" value="CBS DOMAIN-CONTAINING PROTEIN CBSX3, MITOCHONDRIAL"/>
    <property type="match status" value="1"/>
</dbReference>
<dbReference type="Gene3D" id="2.60.120.10">
    <property type="entry name" value="Jelly Rolls"/>
    <property type="match status" value="1"/>
</dbReference>
<sequence length="390" mass="42592">MSATRILDALPPAHREELLKLAREVVFPVGTRLFEEGENAERFWIIRSGTVSLDLSVPGLRAPVFETVGEGELLGWSWMVPPHRWRFGAQTAGEVTALEFDAAAVRDLCDREPEVGVTILKAVTEALAHRLTAARTRVLSVYGAGPVSARHAAVRTRPAPVRRQPGPFCVGDVMTQQVVAVNQSAPFKVITQTLERWRVSALPVIEQNGRVVGLVSEADLLRKEEFHNRPPSLLDEFHHRENIGKARSVTARQLMTSPAVTVHADAPVAEAARLMARHGVKRLPVVDGIGRLTGIVSRSDLLQVFARDDDELAEDIRGELTALPFLDGDDLEIRVADGVVTLRGTIGDTSRIGLVVRLTRSVEGVVDVLCELTGRRTGQRPEAERAGESG</sequence>
<feature type="domain" description="CBS" evidence="5">
    <location>
        <begin position="255"/>
        <end position="311"/>
    </location>
</feature>
<accession>A0ABN2P5K0</accession>
<dbReference type="InterPro" id="IPR000644">
    <property type="entry name" value="CBS_dom"/>
</dbReference>
<evidence type="ECO:0008006" key="8">
    <source>
        <dbReference type="Google" id="ProtNLM"/>
    </source>
</evidence>
<dbReference type="InterPro" id="IPR046342">
    <property type="entry name" value="CBS_dom_sf"/>
</dbReference>
<comment type="caution">
    <text evidence="6">The sequence shown here is derived from an EMBL/GenBank/DDBJ whole genome shotgun (WGS) entry which is preliminary data.</text>
</comment>
<reference evidence="6 7" key="1">
    <citation type="journal article" date="2019" name="Int. J. Syst. Evol. Microbiol.">
        <title>The Global Catalogue of Microorganisms (GCM) 10K type strain sequencing project: providing services to taxonomists for standard genome sequencing and annotation.</title>
        <authorList>
            <consortium name="The Broad Institute Genomics Platform"/>
            <consortium name="The Broad Institute Genome Sequencing Center for Infectious Disease"/>
            <person name="Wu L."/>
            <person name="Ma J."/>
        </authorList>
    </citation>
    <scope>NUCLEOTIDE SEQUENCE [LARGE SCALE GENOMIC DNA]</scope>
    <source>
        <strain evidence="6 7">JCM 13581</strain>
    </source>
</reference>
<proteinExistence type="predicted"/>
<evidence type="ECO:0000313" key="7">
    <source>
        <dbReference type="Proteomes" id="UP001501303"/>
    </source>
</evidence>
<dbReference type="PANTHER" id="PTHR43080:SF29">
    <property type="entry name" value="OS02G0818000 PROTEIN"/>
    <property type="match status" value="1"/>
</dbReference>
<gene>
    <name evidence="6" type="ORF">GCM10009716_23070</name>
</gene>
<organism evidence="6 7">
    <name type="scientific">Streptomyces sodiiphilus</name>
    <dbReference type="NCBI Taxonomy" id="226217"/>
    <lineage>
        <taxon>Bacteria</taxon>
        <taxon>Bacillati</taxon>
        <taxon>Actinomycetota</taxon>
        <taxon>Actinomycetes</taxon>
        <taxon>Kitasatosporales</taxon>
        <taxon>Streptomycetaceae</taxon>
        <taxon>Streptomyces</taxon>
    </lineage>
</organism>
<dbReference type="PROSITE" id="PS51371">
    <property type="entry name" value="CBS"/>
    <property type="match status" value="2"/>
</dbReference>
<dbReference type="CDD" id="cd00038">
    <property type="entry name" value="CAP_ED"/>
    <property type="match status" value="1"/>
</dbReference>
<dbReference type="InterPro" id="IPR018490">
    <property type="entry name" value="cNMP-bd_dom_sf"/>
</dbReference>
<evidence type="ECO:0000256" key="2">
    <source>
        <dbReference type="PROSITE-ProRule" id="PRU00703"/>
    </source>
</evidence>
<dbReference type="InterPro" id="IPR014710">
    <property type="entry name" value="RmlC-like_jellyroll"/>
</dbReference>
<dbReference type="Pfam" id="PF04972">
    <property type="entry name" value="BON"/>
    <property type="match status" value="1"/>
</dbReference>
<evidence type="ECO:0000313" key="6">
    <source>
        <dbReference type="EMBL" id="GAA1912686.1"/>
    </source>
</evidence>
<evidence type="ECO:0000259" key="4">
    <source>
        <dbReference type="PROSITE" id="PS50914"/>
    </source>
</evidence>
<dbReference type="InterPro" id="IPR007055">
    <property type="entry name" value="BON_dom"/>
</dbReference>
<feature type="domain" description="BON" evidence="4">
    <location>
        <begin position="308"/>
        <end position="376"/>
    </location>
</feature>
<dbReference type="InterPro" id="IPR000595">
    <property type="entry name" value="cNMP-bd_dom"/>
</dbReference>
<feature type="domain" description="Cyclic nucleotide-binding" evidence="3">
    <location>
        <begin position="6"/>
        <end position="75"/>
    </location>
</feature>
<dbReference type="PROSITE" id="PS50042">
    <property type="entry name" value="CNMP_BINDING_3"/>
    <property type="match status" value="1"/>
</dbReference>
<keyword evidence="7" id="KW-1185">Reference proteome</keyword>
<protein>
    <recommendedName>
        <fullName evidence="8">CBS domain-containing protein</fullName>
    </recommendedName>
</protein>
<dbReference type="Pfam" id="PF00571">
    <property type="entry name" value="CBS"/>
    <property type="match status" value="2"/>
</dbReference>
<dbReference type="PROSITE" id="PS50914">
    <property type="entry name" value="BON"/>
    <property type="match status" value="1"/>
</dbReference>
<feature type="domain" description="CBS" evidence="5">
    <location>
        <begin position="174"/>
        <end position="232"/>
    </location>
</feature>
<dbReference type="Gene3D" id="3.10.580.10">
    <property type="entry name" value="CBS-domain"/>
    <property type="match status" value="1"/>
</dbReference>
<evidence type="ECO:0000259" key="5">
    <source>
        <dbReference type="PROSITE" id="PS51371"/>
    </source>
</evidence>
<dbReference type="SUPFAM" id="SSF54631">
    <property type="entry name" value="CBS-domain pair"/>
    <property type="match status" value="1"/>
</dbReference>
<evidence type="ECO:0000259" key="3">
    <source>
        <dbReference type="PROSITE" id="PS50042"/>
    </source>
</evidence>
<dbReference type="SMART" id="SM00116">
    <property type="entry name" value="CBS"/>
    <property type="match status" value="2"/>
</dbReference>